<dbReference type="OrthoDB" id="2499284at2759"/>
<proteinExistence type="predicted"/>
<name>A0A5B0P7E7_PUCGR</name>
<dbReference type="EMBL" id="VSWC01000067">
    <property type="protein sequence ID" value="KAA1096520.1"/>
    <property type="molecule type" value="Genomic_DNA"/>
</dbReference>
<protein>
    <submittedName>
        <fullName evidence="3">Uncharacterized protein</fullName>
    </submittedName>
</protein>
<dbReference type="Proteomes" id="UP000324748">
    <property type="component" value="Unassembled WGS sequence"/>
</dbReference>
<evidence type="ECO:0000313" key="4">
    <source>
        <dbReference type="Proteomes" id="UP000324748"/>
    </source>
</evidence>
<comment type="caution">
    <text evidence="3">The sequence shown here is derived from an EMBL/GenBank/DDBJ whole genome shotgun (WGS) entry which is preliminary data.</text>
</comment>
<evidence type="ECO:0000313" key="3">
    <source>
        <dbReference type="EMBL" id="KAA1096520.1"/>
    </source>
</evidence>
<sequence>MILVPWLLACMSESRTCSLSSWLICPLFLCLSRCIKTPPVLDGLAEQMPIWQPGDDLLKGLPHSGLQEMLDEGLDPLGIIHRQDNHHQDGWIDHVPQVAHPEVVDNGQNQALGIFHASPTLSLSNLEEELHNAMEVPAQTHLVGSDGLDFLGIHDQENHDQDGWIDNPQVCHPDLVNDSENEGLFYSSLSLSLANLETEPSNVFEVGKHGLDSLGIYGQENHEQYGWKDGPQVSHPDLVNHGENEGLLYSSSAFPSANFEEELRDALEVGSHQWTHVDQLHWLEDRTLPDLGFAIEGVRDELEEIWHTDPAFESSLISRKESSKAQPSSPDQSDEAEPSIHSELDEIPMNQDFLASDKVDRFRKEKQYIRRFFAKHQSRKLGWIEHPSLSTFTEKFLEEYDALQLGKICHRIGLSTSVNIENLPVCKYHGCIRPVVQSTGKIIQRQSFYRHIKKLVTWAIYLNTAVLRRLTQESLSKNETFSHHQLTDWLVKEIFHPKHSFPVVGFIEENQERFQELQTNLILYFSESVHPESDLLNSCLLILQFYHTQSHQISKFLLKGSLGLGQFQFLVEDVLSNAVRSKMKIQNENRSLIPARCGNFSIPDLSDYCKHVIPRSYFDLSAKLKGKPGWIVAKIENFNTDIGNKCHYRTKFKNLPVHLLQTKHKKSGLQGIRVTHRHQETIQNFEILRRSRALLLHLMFCHSILMIDAHPELNEVELSDQVLKESQAKFLDWLSDELFGKSEVLPLFGVVEMISPPFDSTRFSETQLVLIDYFSQKYFFKSLQHVSIALNGFWYKKIHPTQWEKYFSNDKSYWQGMIDLLNKHKTHFNEFQINLQVDEEITHSYPKLKGKIKTKKKKKMTVGLVLLFFFYSPFSMH</sequence>
<feature type="signal peptide" evidence="2">
    <location>
        <begin position="1"/>
        <end position="16"/>
    </location>
</feature>
<evidence type="ECO:0000256" key="1">
    <source>
        <dbReference type="SAM" id="MobiDB-lite"/>
    </source>
</evidence>
<dbReference type="AlphaFoldDB" id="A0A5B0P7E7"/>
<organism evidence="3 4">
    <name type="scientific">Puccinia graminis f. sp. tritici</name>
    <dbReference type="NCBI Taxonomy" id="56615"/>
    <lineage>
        <taxon>Eukaryota</taxon>
        <taxon>Fungi</taxon>
        <taxon>Dikarya</taxon>
        <taxon>Basidiomycota</taxon>
        <taxon>Pucciniomycotina</taxon>
        <taxon>Pucciniomycetes</taxon>
        <taxon>Pucciniales</taxon>
        <taxon>Pucciniaceae</taxon>
        <taxon>Puccinia</taxon>
    </lineage>
</organism>
<accession>A0A5B0P7E7</accession>
<reference evidence="3 4" key="1">
    <citation type="submission" date="2019-05" db="EMBL/GenBank/DDBJ databases">
        <title>Emergence of the Ug99 lineage of the wheat stem rust pathogen through somatic hybridization.</title>
        <authorList>
            <person name="Li F."/>
            <person name="Upadhyaya N.M."/>
            <person name="Sperschneider J."/>
            <person name="Matny O."/>
            <person name="Nguyen-Phuc H."/>
            <person name="Mago R."/>
            <person name="Raley C."/>
            <person name="Miller M.E."/>
            <person name="Silverstein K.A.T."/>
            <person name="Henningsen E."/>
            <person name="Hirsch C.D."/>
            <person name="Visser B."/>
            <person name="Pretorius Z.A."/>
            <person name="Steffenson B.J."/>
            <person name="Schwessinger B."/>
            <person name="Dodds P.N."/>
            <person name="Figueroa M."/>
        </authorList>
    </citation>
    <scope>NUCLEOTIDE SEQUENCE [LARGE SCALE GENOMIC DNA]</scope>
    <source>
        <strain evidence="3">21-0</strain>
    </source>
</reference>
<keyword evidence="4" id="KW-1185">Reference proteome</keyword>
<gene>
    <name evidence="3" type="ORF">PGT21_019046</name>
</gene>
<keyword evidence="2" id="KW-0732">Signal</keyword>
<evidence type="ECO:0000256" key="2">
    <source>
        <dbReference type="SAM" id="SignalP"/>
    </source>
</evidence>
<feature type="chain" id="PRO_5022687519" evidence="2">
    <location>
        <begin position="17"/>
        <end position="877"/>
    </location>
</feature>
<feature type="region of interest" description="Disordered" evidence="1">
    <location>
        <begin position="316"/>
        <end position="339"/>
    </location>
</feature>